<keyword evidence="22" id="KW-1185">Reference proteome</keyword>
<dbReference type="InterPro" id="IPR029062">
    <property type="entry name" value="Class_I_gatase-like"/>
</dbReference>
<dbReference type="PANTHER" id="PTHR22854">
    <property type="entry name" value="TRYPTOPHAN BIOSYNTHESIS PROTEIN"/>
    <property type="match status" value="1"/>
</dbReference>
<comment type="catalytic activity">
    <reaction evidence="15 16">
        <text>chorismate + L-glutamine = anthranilate + pyruvate + L-glutamate + H(+)</text>
        <dbReference type="Rhea" id="RHEA:21732"/>
        <dbReference type="ChEBI" id="CHEBI:15361"/>
        <dbReference type="ChEBI" id="CHEBI:15378"/>
        <dbReference type="ChEBI" id="CHEBI:16567"/>
        <dbReference type="ChEBI" id="CHEBI:29748"/>
        <dbReference type="ChEBI" id="CHEBI:29985"/>
        <dbReference type="ChEBI" id="CHEBI:58359"/>
        <dbReference type="EC" id="4.1.3.27"/>
    </reaction>
</comment>
<dbReference type="InterPro" id="IPR013785">
    <property type="entry name" value="Aldolase_TIM"/>
</dbReference>
<dbReference type="PROSITE" id="PS00614">
    <property type="entry name" value="IGPS"/>
    <property type="match status" value="1"/>
</dbReference>
<dbReference type="InterPro" id="IPR001468">
    <property type="entry name" value="Indole-3-GlycerolPSynthase_CS"/>
</dbReference>
<dbReference type="PANTHER" id="PTHR22854:SF2">
    <property type="entry name" value="INDOLE-3-GLYCEROL-PHOSPHATE SYNTHASE"/>
    <property type="match status" value="1"/>
</dbReference>
<evidence type="ECO:0000259" key="20">
    <source>
        <dbReference type="Pfam" id="PF00697"/>
    </source>
</evidence>
<dbReference type="FunFam" id="3.20.20.70:FF:000136">
    <property type="entry name" value="Multifunctional tryptophan biosynthesis protein"/>
    <property type="match status" value="1"/>
</dbReference>
<evidence type="ECO:0000256" key="2">
    <source>
        <dbReference type="ARBA" id="ARBA00001633"/>
    </source>
</evidence>
<dbReference type="Gene3D" id="3.20.20.70">
    <property type="entry name" value="Aldolase class I"/>
    <property type="match status" value="2"/>
</dbReference>
<accession>A0A9P6HBL2</accession>
<dbReference type="InterPro" id="IPR016302">
    <property type="entry name" value="Anthranilate_synth_II"/>
</dbReference>
<evidence type="ECO:0000256" key="7">
    <source>
        <dbReference type="ARBA" id="ARBA00022605"/>
    </source>
</evidence>
<evidence type="ECO:0000256" key="5">
    <source>
        <dbReference type="ARBA" id="ARBA00004696"/>
    </source>
</evidence>
<feature type="region of interest" description="Disordered" evidence="17">
    <location>
        <begin position="597"/>
        <end position="623"/>
    </location>
</feature>
<gene>
    <name evidence="21" type="ORF">BJ322DRAFT_875721</name>
</gene>
<evidence type="ECO:0000256" key="14">
    <source>
        <dbReference type="ARBA" id="ARBA00023268"/>
    </source>
</evidence>
<comment type="catalytic activity">
    <reaction evidence="1 16">
        <text>N-(5-phospho-beta-D-ribosyl)anthranilate = 1-(2-carboxyphenylamino)-1-deoxy-D-ribulose 5-phosphate</text>
        <dbReference type="Rhea" id="RHEA:21540"/>
        <dbReference type="ChEBI" id="CHEBI:18277"/>
        <dbReference type="ChEBI" id="CHEBI:58613"/>
        <dbReference type="EC" id="5.3.1.24"/>
    </reaction>
</comment>
<dbReference type="FunFam" id="3.40.50.880:FF:000031">
    <property type="entry name" value="Multifunctional tryptophan biosynthesis protein"/>
    <property type="match status" value="1"/>
</dbReference>
<name>A0A9P6HBL2_9AGAM</name>
<evidence type="ECO:0000256" key="4">
    <source>
        <dbReference type="ARBA" id="ARBA00004664"/>
    </source>
</evidence>
<dbReference type="Gene3D" id="3.40.50.880">
    <property type="match status" value="1"/>
</dbReference>
<dbReference type="InterPro" id="IPR013798">
    <property type="entry name" value="Indole-3-glycerol_P_synth_dom"/>
</dbReference>
<comment type="pathway">
    <text evidence="5 16">Amino-acid biosynthesis; L-tryptophan biosynthesis; L-tryptophan from chorismate: step 4/5.</text>
</comment>
<dbReference type="GO" id="GO:0004640">
    <property type="term" value="F:phosphoribosylanthranilate isomerase activity"/>
    <property type="evidence" value="ECO:0007669"/>
    <property type="project" value="UniProtKB-UniRule"/>
</dbReference>
<dbReference type="PRINTS" id="PR00097">
    <property type="entry name" value="ANTSNTHASEII"/>
</dbReference>
<evidence type="ECO:0000256" key="1">
    <source>
        <dbReference type="ARBA" id="ARBA00001164"/>
    </source>
</evidence>
<evidence type="ECO:0000256" key="17">
    <source>
        <dbReference type="SAM" id="MobiDB-lite"/>
    </source>
</evidence>
<protein>
    <recommendedName>
        <fullName evidence="16">Multifunctional tryptophan biosynthesis protein</fullName>
    </recommendedName>
    <domain>
        <recommendedName>
            <fullName evidence="16">Anthranilate synthase component 2</fullName>
            <shortName evidence="16">AS</shortName>
            <ecNumber evidence="16">4.1.3.27</ecNumber>
        </recommendedName>
        <alternativeName>
            <fullName evidence="16">Anthranilate synthase, glutamine amidotransferase component</fullName>
        </alternativeName>
    </domain>
    <domain>
        <recommendedName>
            <fullName evidence="16">Indole-3-glycerol phosphate synthase</fullName>
            <shortName evidence="16">IGPS</shortName>
            <ecNumber evidence="16">4.1.1.48</ecNumber>
        </recommendedName>
    </domain>
    <domain>
        <recommendedName>
            <fullName evidence="16">N-(5'-phosphoribosyl)anthranilate isomerase</fullName>
            <shortName evidence="16">PRAI</shortName>
            <ecNumber evidence="16">5.3.1.24</ecNumber>
        </recommendedName>
    </domain>
</protein>
<dbReference type="EMBL" id="WIUZ02000009">
    <property type="protein sequence ID" value="KAF9783722.1"/>
    <property type="molecule type" value="Genomic_DNA"/>
</dbReference>
<dbReference type="Proteomes" id="UP000736335">
    <property type="component" value="Unassembled WGS sequence"/>
</dbReference>
<dbReference type="OrthoDB" id="524799at2759"/>
<dbReference type="InterPro" id="IPR001240">
    <property type="entry name" value="PRAI_dom"/>
</dbReference>
<comment type="pathway">
    <text evidence="6 16">Amino-acid biosynthesis; L-tryptophan biosynthesis; L-tryptophan from chorismate: step 1/5.</text>
</comment>
<reference evidence="21" key="1">
    <citation type="journal article" date="2020" name="Nat. Commun.">
        <title>Large-scale genome sequencing of mycorrhizal fungi provides insights into the early evolution of symbiotic traits.</title>
        <authorList>
            <person name="Miyauchi S."/>
            <person name="Kiss E."/>
            <person name="Kuo A."/>
            <person name="Drula E."/>
            <person name="Kohler A."/>
            <person name="Sanchez-Garcia M."/>
            <person name="Morin E."/>
            <person name="Andreopoulos B."/>
            <person name="Barry K.W."/>
            <person name="Bonito G."/>
            <person name="Buee M."/>
            <person name="Carver A."/>
            <person name="Chen C."/>
            <person name="Cichocki N."/>
            <person name="Clum A."/>
            <person name="Culley D."/>
            <person name="Crous P.W."/>
            <person name="Fauchery L."/>
            <person name="Girlanda M."/>
            <person name="Hayes R.D."/>
            <person name="Keri Z."/>
            <person name="LaButti K."/>
            <person name="Lipzen A."/>
            <person name="Lombard V."/>
            <person name="Magnuson J."/>
            <person name="Maillard F."/>
            <person name="Murat C."/>
            <person name="Nolan M."/>
            <person name="Ohm R.A."/>
            <person name="Pangilinan J."/>
            <person name="Pereira M.F."/>
            <person name="Perotto S."/>
            <person name="Peter M."/>
            <person name="Pfister S."/>
            <person name="Riley R."/>
            <person name="Sitrit Y."/>
            <person name="Stielow J.B."/>
            <person name="Szollosi G."/>
            <person name="Zifcakova L."/>
            <person name="Stursova M."/>
            <person name="Spatafora J.W."/>
            <person name="Tedersoo L."/>
            <person name="Vaario L.M."/>
            <person name="Yamada A."/>
            <person name="Yan M."/>
            <person name="Wang P."/>
            <person name="Xu J."/>
            <person name="Bruns T."/>
            <person name="Baldrian P."/>
            <person name="Vilgalys R."/>
            <person name="Dunand C."/>
            <person name="Henrissat B."/>
            <person name="Grigoriev I.V."/>
            <person name="Hibbett D."/>
            <person name="Nagy L.G."/>
            <person name="Martin F.M."/>
        </authorList>
    </citation>
    <scope>NUCLEOTIDE SEQUENCE</scope>
    <source>
        <strain evidence="21">UH-Tt-Lm1</strain>
    </source>
</reference>
<dbReference type="InterPro" id="IPR006221">
    <property type="entry name" value="TrpG/PapA_dom"/>
</dbReference>
<reference evidence="21" key="2">
    <citation type="submission" date="2020-11" db="EMBL/GenBank/DDBJ databases">
        <authorList>
            <consortium name="DOE Joint Genome Institute"/>
            <person name="Kuo A."/>
            <person name="Miyauchi S."/>
            <person name="Kiss E."/>
            <person name="Drula E."/>
            <person name="Kohler A."/>
            <person name="Sanchez-Garcia M."/>
            <person name="Andreopoulos B."/>
            <person name="Barry K.W."/>
            <person name="Bonito G."/>
            <person name="Buee M."/>
            <person name="Carver A."/>
            <person name="Chen C."/>
            <person name="Cichocki N."/>
            <person name="Clum A."/>
            <person name="Culley D."/>
            <person name="Crous P.W."/>
            <person name="Fauchery L."/>
            <person name="Girlanda M."/>
            <person name="Hayes R."/>
            <person name="Keri Z."/>
            <person name="Labutti K."/>
            <person name="Lipzen A."/>
            <person name="Lombard V."/>
            <person name="Magnuson J."/>
            <person name="Maillard F."/>
            <person name="Morin E."/>
            <person name="Murat C."/>
            <person name="Nolan M."/>
            <person name="Ohm R."/>
            <person name="Pangilinan J."/>
            <person name="Pereira M."/>
            <person name="Perotto S."/>
            <person name="Peter M."/>
            <person name="Riley R."/>
            <person name="Sitrit Y."/>
            <person name="Stielow B."/>
            <person name="Szollosi G."/>
            <person name="Zifcakova L."/>
            <person name="Stursova M."/>
            <person name="Spatafora J.W."/>
            <person name="Tedersoo L."/>
            <person name="Vaario L.-M."/>
            <person name="Yamada A."/>
            <person name="Yan M."/>
            <person name="Wang P."/>
            <person name="Xu J."/>
            <person name="Bruns T."/>
            <person name="Baldrian P."/>
            <person name="Vilgalys R."/>
            <person name="Henrissat B."/>
            <person name="Grigoriev I.V."/>
            <person name="Hibbett D."/>
            <person name="Nagy L.G."/>
            <person name="Martin F.M."/>
        </authorList>
    </citation>
    <scope>NUCLEOTIDE SEQUENCE</scope>
    <source>
        <strain evidence="21">UH-Tt-Lm1</strain>
    </source>
</reference>
<evidence type="ECO:0000256" key="9">
    <source>
        <dbReference type="ARBA" id="ARBA00022822"/>
    </source>
</evidence>
<comment type="catalytic activity">
    <reaction evidence="2 16">
        <text>1-(2-carboxyphenylamino)-1-deoxy-D-ribulose 5-phosphate + H(+) = (1S,2R)-1-C-(indol-3-yl)glycerol 3-phosphate + CO2 + H2O</text>
        <dbReference type="Rhea" id="RHEA:23476"/>
        <dbReference type="ChEBI" id="CHEBI:15377"/>
        <dbReference type="ChEBI" id="CHEBI:15378"/>
        <dbReference type="ChEBI" id="CHEBI:16526"/>
        <dbReference type="ChEBI" id="CHEBI:58613"/>
        <dbReference type="ChEBI" id="CHEBI:58866"/>
        <dbReference type="EC" id="4.1.1.48"/>
    </reaction>
</comment>
<dbReference type="CDD" id="cd00331">
    <property type="entry name" value="IGPS"/>
    <property type="match status" value="1"/>
</dbReference>
<feature type="domain" description="Indole-3-glycerol phosphate synthase" evidence="19">
    <location>
        <begin position="267"/>
        <end position="528"/>
    </location>
</feature>
<dbReference type="SUPFAM" id="SSF52317">
    <property type="entry name" value="Class I glutamine amidotransferase-like"/>
    <property type="match status" value="1"/>
</dbReference>
<evidence type="ECO:0000256" key="16">
    <source>
        <dbReference type="PIRNR" id="PIRNR001382"/>
    </source>
</evidence>
<dbReference type="GO" id="GO:0000162">
    <property type="term" value="P:L-tryptophan biosynthetic process"/>
    <property type="evidence" value="ECO:0007669"/>
    <property type="project" value="UniProtKB-UniRule"/>
</dbReference>
<dbReference type="NCBIfam" id="TIGR00566">
    <property type="entry name" value="trpG_papA"/>
    <property type="match status" value="1"/>
</dbReference>
<evidence type="ECO:0000256" key="15">
    <source>
        <dbReference type="ARBA" id="ARBA00047683"/>
    </source>
</evidence>
<dbReference type="PROSITE" id="PS51273">
    <property type="entry name" value="GATASE_TYPE_1"/>
    <property type="match status" value="1"/>
</dbReference>
<evidence type="ECO:0000313" key="21">
    <source>
        <dbReference type="EMBL" id="KAF9783722.1"/>
    </source>
</evidence>
<dbReference type="CDD" id="cd01743">
    <property type="entry name" value="GATase1_Anthranilate_Synthase"/>
    <property type="match status" value="1"/>
</dbReference>
<feature type="compositionally biased region" description="Basic and acidic residues" evidence="17">
    <location>
        <begin position="597"/>
        <end position="606"/>
    </location>
</feature>
<dbReference type="PRINTS" id="PR00096">
    <property type="entry name" value="GATASE"/>
</dbReference>
<evidence type="ECO:0000259" key="19">
    <source>
        <dbReference type="Pfam" id="PF00218"/>
    </source>
</evidence>
<dbReference type="HAMAP" id="MF_00135">
    <property type="entry name" value="PRAI"/>
    <property type="match status" value="1"/>
</dbReference>
<evidence type="ECO:0000256" key="6">
    <source>
        <dbReference type="ARBA" id="ARBA00004873"/>
    </source>
</evidence>
<evidence type="ECO:0000313" key="22">
    <source>
        <dbReference type="Proteomes" id="UP000736335"/>
    </source>
</evidence>
<keyword evidence="11 16" id="KW-0057">Aromatic amino acid biosynthesis</keyword>
<dbReference type="EC" id="5.3.1.24" evidence="16"/>
<feature type="compositionally biased region" description="Low complexity" evidence="17">
    <location>
        <begin position="607"/>
        <end position="618"/>
    </location>
</feature>
<dbReference type="EC" id="4.1.3.27" evidence="16"/>
<dbReference type="GO" id="GO:0004425">
    <property type="term" value="F:indole-3-glycerol-phosphate synthase activity"/>
    <property type="evidence" value="ECO:0007669"/>
    <property type="project" value="UniProtKB-UniRule"/>
</dbReference>
<dbReference type="GO" id="GO:0004049">
    <property type="term" value="F:anthranilate synthase activity"/>
    <property type="evidence" value="ECO:0007669"/>
    <property type="project" value="UniProtKB-UniRule"/>
</dbReference>
<keyword evidence="9 16" id="KW-0822">Tryptophan biosynthesis</keyword>
<evidence type="ECO:0000256" key="3">
    <source>
        <dbReference type="ARBA" id="ARBA00003272"/>
    </source>
</evidence>
<evidence type="ECO:0000256" key="12">
    <source>
        <dbReference type="ARBA" id="ARBA00023235"/>
    </source>
</evidence>
<dbReference type="SUPFAM" id="SSF51366">
    <property type="entry name" value="Ribulose-phoshate binding barrel"/>
    <property type="match status" value="2"/>
</dbReference>
<feature type="region of interest" description="Disordered" evidence="17">
    <location>
        <begin position="1"/>
        <end position="26"/>
    </location>
</feature>
<comment type="function">
    <text evidence="3 16">Trifunctional enzyme bearing the Gln amidotransferase (GATase) domain of anthranilate synthase, indole-glycerolphosphate synthase, and phosphoribosylanthranilate isomerase activities.</text>
</comment>
<dbReference type="InterPro" id="IPR045186">
    <property type="entry name" value="Indole-3-glycerol_P_synth"/>
</dbReference>
<dbReference type="Pfam" id="PF00697">
    <property type="entry name" value="PRAI"/>
    <property type="match status" value="1"/>
</dbReference>
<evidence type="ECO:0000256" key="13">
    <source>
        <dbReference type="ARBA" id="ARBA00023239"/>
    </source>
</evidence>
<evidence type="ECO:0000256" key="10">
    <source>
        <dbReference type="ARBA" id="ARBA00022962"/>
    </source>
</evidence>
<dbReference type="InterPro" id="IPR017926">
    <property type="entry name" value="GATASE"/>
</dbReference>
<dbReference type="CDD" id="cd00405">
    <property type="entry name" value="PRAI"/>
    <property type="match status" value="1"/>
</dbReference>
<organism evidence="21 22">
    <name type="scientific">Thelephora terrestris</name>
    <dbReference type="NCBI Taxonomy" id="56493"/>
    <lineage>
        <taxon>Eukaryota</taxon>
        <taxon>Fungi</taxon>
        <taxon>Dikarya</taxon>
        <taxon>Basidiomycota</taxon>
        <taxon>Agaricomycotina</taxon>
        <taxon>Agaricomycetes</taxon>
        <taxon>Thelephorales</taxon>
        <taxon>Thelephoraceae</taxon>
        <taxon>Thelephora</taxon>
    </lineage>
</organism>
<evidence type="ECO:0000256" key="8">
    <source>
        <dbReference type="ARBA" id="ARBA00022793"/>
    </source>
</evidence>
<comment type="pathway">
    <text evidence="4 16">Amino-acid biosynthesis; L-tryptophan biosynthesis; L-tryptophan from chorismate: step 3/5.</text>
</comment>
<feature type="domain" description="Glutamine amidotransferase" evidence="18">
    <location>
        <begin position="38"/>
        <end position="222"/>
    </location>
</feature>
<dbReference type="Pfam" id="PF00117">
    <property type="entry name" value="GATase"/>
    <property type="match status" value="1"/>
</dbReference>
<dbReference type="Pfam" id="PF00218">
    <property type="entry name" value="IGPS"/>
    <property type="match status" value="1"/>
</dbReference>
<keyword evidence="7 16" id="KW-0028">Amino-acid biosynthesis</keyword>
<dbReference type="EC" id="4.1.1.48" evidence="16"/>
<sequence>MSEPTPEKPLPTPTTATEQDGEAQKPFPAELTVPVEVLMIDNFDSFTYNLYQYISLLGVSVTVVRNDAIRPEDFQKLDIKYLIISPGPGHPLTDGGISQDAVKYFMGRVPVLGVCMGLECMVDVFGGEIAFAGEIMHGKVSRVRHDGRGCFKDIPQGIKSIRYHSLSANVDTFPRDLAITATTEESGVIMGVRHRKYTLEAVQYHPESILSEFGEKLLANFLALRSGTWDENPSFRVQDPNLPPFEVEIIKGVAPTKEQQKKVPSILDKIYTQRLKDVDVAKSSPGTSPGDLSTSLELNLAPPQIDFVKRMKVRSPALMAEIKRASPSKGPISMSTNAAQQALNYALSGASVISVLTEPSWFKGSLLDMRLARQAVDSLTDRPAILRKDFILDEYQISEARLHGADTVLLIVAMLPLSRLQALYAFSLSLGMEPLVEVNNAKEMEVALGIGAKVIGVNNRNLHSFDVDMGTTSRLVDMVRERDIILCALSGITGPEDVRKYTAQGVQGILVGEALMRAGNTREFIRELLDIPETPSSSSAAADHQPNPLVKVCGIRTEEEAVGARDAGVDLLGLMFVPTSRRKVAYEEAKRISSRIRLERSSHPDKSSLSPATTSPATNNEPWFTTQSRRLSGAISASGGGPLLVGVFQDQPLEFILQAVAEVQLDVVQLHGNEPVEWSKHIPVPVIKVFHVKAATSTSTGAVGVDPVLLRGLRRPGLNEFVLLDSVRDGPGSDGLSGGSGKVVDLDLAKAVVELGEIDGASAGVFGWRMPIVLAGGLTPDNVAEAVARVRPWAVDVSGGVENADGSGKDLEKVKAFVQAARFT</sequence>
<comment type="caution">
    <text evidence="21">The sequence shown here is derived from an EMBL/GenBank/DDBJ whole genome shotgun (WGS) entry which is preliminary data.</text>
</comment>
<feature type="domain" description="N-(5'phosphoribosyl) anthranilate isomerase (PRAI)" evidence="20">
    <location>
        <begin position="638"/>
        <end position="820"/>
    </location>
</feature>
<keyword evidence="13 16" id="KW-0456">Lyase</keyword>
<keyword evidence="12 16" id="KW-0413">Isomerase</keyword>
<keyword evidence="8 16" id="KW-0210">Decarboxylase</keyword>
<evidence type="ECO:0000256" key="11">
    <source>
        <dbReference type="ARBA" id="ARBA00023141"/>
    </source>
</evidence>
<dbReference type="AlphaFoldDB" id="A0A9P6HBL2"/>
<evidence type="ECO:0000259" key="18">
    <source>
        <dbReference type="Pfam" id="PF00117"/>
    </source>
</evidence>
<dbReference type="PIRSF" id="PIRSF001382">
    <property type="entry name" value="TrpG-trpC-trpF"/>
    <property type="match status" value="1"/>
</dbReference>
<proteinExistence type="inferred from homology"/>
<keyword evidence="14" id="KW-0511">Multifunctional enzyme</keyword>
<dbReference type="InterPro" id="IPR011060">
    <property type="entry name" value="RibuloseP-bd_barrel"/>
</dbReference>
<keyword evidence="10" id="KW-0315">Glutamine amidotransferase</keyword>